<organism evidence="1 2">
    <name type="scientific">Musa acuminata subsp. malaccensis</name>
    <name type="common">Wild banana</name>
    <name type="synonym">Musa malaccensis</name>
    <dbReference type="NCBI Taxonomy" id="214687"/>
    <lineage>
        <taxon>Eukaryota</taxon>
        <taxon>Viridiplantae</taxon>
        <taxon>Streptophyta</taxon>
        <taxon>Embryophyta</taxon>
        <taxon>Tracheophyta</taxon>
        <taxon>Spermatophyta</taxon>
        <taxon>Magnoliopsida</taxon>
        <taxon>Liliopsida</taxon>
        <taxon>Zingiberales</taxon>
        <taxon>Musaceae</taxon>
        <taxon>Musa</taxon>
    </lineage>
</organism>
<dbReference type="EnsemblPlants" id="Ma06_t30230.1">
    <property type="protein sequence ID" value="Ma06_p30230.1"/>
    <property type="gene ID" value="Ma06_g30230"/>
</dbReference>
<dbReference type="Gramene" id="Ma06_t30230.1">
    <property type="protein sequence ID" value="Ma06_p30230.1"/>
    <property type="gene ID" value="Ma06_g30230"/>
</dbReference>
<dbReference type="InParanoid" id="A0A804JM24"/>
<dbReference type="AlphaFoldDB" id="A0A804JM24"/>
<keyword evidence="2" id="KW-1185">Reference proteome</keyword>
<sequence>MVKPVKGTTTVFFVLKGRRHCRLRFSR</sequence>
<name>A0A804JM24_MUSAM</name>
<dbReference type="Proteomes" id="UP000012960">
    <property type="component" value="Unplaced"/>
</dbReference>
<protein>
    <submittedName>
        <fullName evidence="1">Uncharacterized protein</fullName>
    </submittedName>
</protein>
<evidence type="ECO:0000313" key="1">
    <source>
        <dbReference type="EnsemblPlants" id="Ma06_p30230.1"/>
    </source>
</evidence>
<reference evidence="1" key="1">
    <citation type="submission" date="2021-05" db="UniProtKB">
        <authorList>
            <consortium name="EnsemblPlants"/>
        </authorList>
    </citation>
    <scope>IDENTIFICATION</scope>
    <source>
        <strain evidence="1">subsp. malaccensis</strain>
    </source>
</reference>
<evidence type="ECO:0000313" key="2">
    <source>
        <dbReference type="Proteomes" id="UP000012960"/>
    </source>
</evidence>
<accession>A0A804JM24</accession>
<proteinExistence type="predicted"/>